<dbReference type="InterPro" id="IPR013766">
    <property type="entry name" value="Thioredoxin_domain"/>
</dbReference>
<accession>A0ABW8C0T0</accession>
<reference evidence="8 9" key="1">
    <citation type="submission" date="2024-10" db="EMBL/GenBank/DDBJ databases">
        <title>The Natural Products Discovery Center: Release of the First 8490 Sequenced Strains for Exploring Actinobacteria Biosynthetic Diversity.</title>
        <authorList>
            <person name="Kalkreuter E."/>
            <person name="Kautsar S.A."/>
            <person name="Yang D."/>
            <person name="Bader C.D."/>
            <person name="Teijaro C.N."/>
            <person name="Fluegel L."/>
            <person name="Davis C.M."/>
            <person name="Simpson J.R."/>
            <person name="Lauterbach L."/>
            <person name="Steele A.D."/>
            <person name="Gui C."/>
            <person name="Meng S."/>
            <person name="Li G."/>
            <person name="Viehrig K."/>
            <person name="Ye F."/>
            <person name="Su P."/>
            <person name="Kiefer A.F."/>
            <person name="Nichols A."/>
            <person name="Cepeda A.J."/>
            <person name="Yan W."/>
            <person name="Fan B."/>
            <person name="Jiang Y."/>
            <person name="Adhikari A."/>
            <person name="Zheng C.-J."/>
            <person name="Schuster L."/>
            <person name="Cowan T.M."/>
            <person name="Smanski M.J."/>
            <person name="Chevrette M.G."/>
            <person name="De Carvalho L.P.S."/>
            <person name="Shen B."/>
        </authorList>
    </citation>
    <scope>NUCLEOTIDE SEQUENCE [LARGE SCALE GENOMIC DNA]</scope>
    <source>
        <strain evidence="8 9">NPDC053399</strain>
    </source>
</reference>
<keyword evidence="3" id="KW-0812">Transmembrane</keyword>
<keyword evidence="5" id="KW-0676">Redox-active center</keyword>
<evidence type="ECO:0000256" key="3">
    <source>
        <dbReference type="ARBA" id="ARBA00022968"/>
    </source>
</evidence>
<evidence type="ECO:0000256" key="6">
    <source>
        <dbReference type="SAM" id="SignalP"/>
    </source>
</evidence>
<sequence>MSPTRARRRRPLRSAAALAGVAALALALSACSSSGSSSGGSGTNFVGGSGEISRVAKGDRLAAPAISGESVDGKQLNLADYKGKVVVLNVWGSWCDPCRAEAPHLVKVANATKAEGVEFLGINTRESAKVNANGFETQFDVPYPSFYDPNGKLMLKFPKGSLNPQGIPNTLIIDRDGRIAVRILKAVGEDSLRQALDPIVAEK</sequence>
<evidence type="ECO:0000256" key="2">
    <source>
        <dbReference type="ARBA" id="ARBA00022748"/>
    </source>
</evidence>
<keyword evidence="9" id="KW-1185">Reference proteome</keyword>
<evidence type="ECO:0000256" key="5">
    <source>
        <dbReference type="ARBA" id="ARBA00023284"/>
    </source>
</evidence>
<proteinExistence type="predicted"/>
<dbReference type="EMBL" id="JBITYG010000001">
    <property type="protein sequence ID" value="MFI9100000.1"/>
    <property type="molecule type" value="Genomic_DNA"/>
</dbReference>
<dbReference type="Gene3D" id="3.40.30.10">
    <property type="entry name" value="Glutaredoxin"/>
    <property type="match status" value="1"/>
</dbReference>
<dbReference type="PANTHER" id="PTHR42852">
    <property type="entry name" value="THIOL:DISULFIDE INTERCHANGE PROTEIN DSBE"/>
    <property type="match status" value="1"/>
</dbReference>
<evidence type="ECO:0000313" key="8">
    <source>
        <dbReference type="EMBL" id="MFI9100000.1"/>
    </source>
</evidence>
<feature type="domain" description="Thioredoxin" evidence="7">
    <location>
        <begin position="57"/>
        <end position="201"/>
    </location>
</feature>
<dbReference type="CDD" id="cd02966">
    <property type="entry name" value="TlpA_like_family"/>
    <property type="match status" value="1"/>
</dbReference>
<evidence type="ECO:0000259" key="7">
    <source>
        <dbReference type="PROSITE" id="PS51352"/>
    </source>
</evidence>
<dbReference type="InterPro" id="IPR013740">
    <property type="entry name" value="Redoxin"/>
</dbReference>
<comment type="subcellular location">
    <subcellularLocation>
        <location evidence="1">Cell envelope</location>
    </subcellularLocation>
</comment>
<dbReference type="PANTHER" id="PTHR42852:SF6">
    <property type="entry name" value="THIOL:DISULFIDE INTERCHANGE PROTEIN DSBE"/>
    <property type="match status" value="1"/>
</dbReference>
<evidence type="ECO:0000256" key="1">
    <source>
        <dbReference type="ARBA" id="ARBA00004196"/>
    </source>
</evidence>
<protein>
    <submittedName>
        <fullName evidence="8">TlpA family protein disulfide reductase</fullName>
    </submittedName>
</protein>
<dbReference type="RefSeq" id="WP_399644676.1">
    <property type="nucleotide sequence ID" value="NZ_JBITYG010000001.1"/>
</dbReference>
<keyword evidence="4" id="KW-1015">Disulfide bond</keyword>
<evidence type="ECO:0000313" key="9">
    <source>
        <dbReference type="Proteomes" id="UP001614394"/>
    </source>
</evidence>
<dbReference type="InterPro" id="IPR050553">
    <property type="entry name" value="Thioredoxin_ResA/DsbE_sf"/>
</dbReference>
<keyword evidence="2" id="KW-0201">Cytochrome c-type biogenesis</keyword>
<comment type="caution">
    <text evidence="8">The sequence shown here is derived from an EMBL/GenBank/DDBJ whole genome shotgun (WGS) entry which is preliminary data.</text>
</comment>
<gene>
    <name evidence="8" type="ORF">ACIGXA_05715</name>
</gene>
<dbReference type="Pfam" id="PF08534">
    <property type="entry name" value="Redoxin"/>
    <property type="match status" value="1"/>
</dbReference>
<dbReference type="InterPro" id="IPR036249">
    <property type="entry name" value="Thioredoxin-like_sf"/>
</dbReference>
<dbReference type="PROSITE" id="PS51352">
    <property type="entry name" value="THIOREDOXIN_2"/>
    <property type="match status" value="1"/>
</dbReference>
<keyword evidence="6" id="KW-0732">Signal</keyword>
<keyword evidence="3" id="KW-0735">Signal-anchor</keyword>
<feature type="chain" id="PRO_5047031822" evidence="6">
    <location>
        <begin position="33"/>
        <end position="203"/>
    </location>
</feature>
<organism evidence="8 9">
    <name type="scientific">Streptomyces fildesensis</name>
    <dbReference type="NCBI Taxonomy" id="375757"/>
    <lineage>
        <taxon>Bacteria</taxon>
        <taxon>Bacillati</taxon>
        <taxon>Actinomycetota</taxon>
        <taxon>Actinomycetes</taxon>
        <taxon>Kitasatosporales</taxon>
        <taxon>Streptomycetaceae</taxon>
        <taxon>Streptomyces</taxon>
    </lineage>
</organism>
<dbReference type="Proteomes" id="UP001614394">
    <property type="component" value="Unassembled WGS sequence"/>
</dbReference>
<dbReference type="SUPFAM" id="SSF52833">
    <property type="entry name" value="Thioredoxin-like"/>
    <property type="match status" value="1"/>
</dbReference>
<name>A0ABW8C0T0_9ACTN</name>
<evidence type="ECO:0000256" key="4">
    <source>
        <dbReference type="ARBA" id="ARBA00023157"/>
    </source>
</evidence>
<feature type="signal peptide" evidence="6">
    <location>
        <begin position="1"/>
        <end position="32"/>
    </location>
</feature>
<dbReference type="PROSITE" id="PS51257">
    <property type="entry name" value="PROKAR_LIPOPROTEIN"/>
    <property type="match status" value="1"/>
</dbReference>